<evidence type="ECO:0000313" key="9">
    <source>
        <dbReference type="Proteomes" id="UP000053201"/>
    </source>
</evidence>
<organism evidence="8 9">
    <name type="scientific">Spizellomyces punctatus (strain DAOM BR117)</name>
    <dbReference type="NCBI Taxonomy" id="645134"/>
    <lineage>
        <taxon>Eukaryota</taxon>
        <taxon>Fungi</taxon>
        <taxon>Fungi incertae sedis</taxon>
        <taxon>Chytridiomycota</taxon>
        <taxon>Chytridiomycota incertae sedis</taxon>
        <taxon>Chytridiomycetes</taxon>
        <taxon>Spizellomycetales</taxon>
        <taxon>Spizellomycetaceae</taxon>
        <taxon>Spizellomyces</taxon>
    </lineage>
</organism>
<feature type="transmembrane region" description="Helical" evidence="6">
    <location>
        <begin position="104"/>
        <end position="124"/>
    </location>
</feature>
<evidence type="ECO:0000313" key="8">
    <source>
        <dbReference type="EMBL" id="KNC99660.1"/>
    </source>
</evidence>
<dbReference type="OrthoDB" id="538718at2759"/>
<evidence type="ECO:0000256" key="1">
    <source>
        <dbReference type="ARBA" id="ARBA00004141"/>
    </source>
</evidence>
<dbReference type="EMBL" id="KQ257457">
    <property type="protein sequence ID" value="KNC99660.1"/>
    <property type="molecule type" value="Genomic_DNA"/>
</dbReference>
<evidence type="ECO:0000256" key="6">
    <source>
        <dbReference type="SAM" id="Phobius"/>
    </source>
</evidence>
<dbReference type="GO" id="GO:0140359">
    <property type="term" value="F:ABC-type transporter activity"/>
    <property type="evidence" value="ECO:0007669"/>
    <property type="project" value="InterPro"/>
</dbReference>
<accession>A0A0L0HDY4</accession>
<keyword evidence="3 6" id="KW-1133">Transmembrane helix</keyword>
<dbReference type="GeneID" id="27688458"/>
<dbReference type="InterPro" id="IPR013525">
    <property type="entry name" value="ABC2_TM"/>
</dbReference>
<feature type="compositionally biased region" description="Pro residues" evidence="5">
    <location>
        <begin position="1"/>
        <end position="10"/>
    </location>
</feature>
<evidence type="ECO:0000256" key="2">
    <source>
        <dbReference type="ARBA" id="ARBA00022692"/>
    </source>
</evidence>
<protein>
    <recommendedName>
        <fullName evidence="7">ABC-2 type transporter transmembrane domain-containing protein</fullName>
    </recommendedName>
</protein>
<evidence type="ECO:0000256" key="5">
    <source>
        <dbReference type="SAM" id="MobiDB-lite"/>
    </source>
</evidence>
<sequence>MNPIQPPPPAARQGPLRLSDTSTVVDMHSEERPPSPRLDPSEKCPDDTEPHHHTHCSRAHSFSQPSLNRSIRSVTSMRSVRSVIERGSGFYRNSIFPHVWNRTVTVLWIVTGIVVTLYGLMYLGSSWDPQGKLNRVPVGVFNNDIGYSTLPSLSPESQNIVAGLTRNNTPMGTLLEQYIFETPAVNGRLKWTNISSTGLTYQDAIDMVDRGDYWGIVYIPSNFSDNFLTNLRLNRTAEVKPQTLSVEYIWDQGRQFTIANFANQAVSGSLSGLSTSLAQAMVNATASNPTLLDPAFLITPIVVAPGRRHAVAKFGINLATYILPLLMWLSSMMSVTVVNKLLLARLPHLTGVKNAHGLPRANFPPIQIALASLALSGCFTLFHTFLGWGIFYILGGDEAFTYGNPGQVFGFLWFFSYACLGFMWLLCVVFGVDGFAIPASLLLIFQLTTSGAIVDHVAMAGAVKIGEGFPFYWGLIGMRAYLLGTRTHYLTRSYLILLAWAVGCTALAIFLATRQLQNWRKAQLVKQAVDGLNVLGGTVRAV</sequence>
<dbReference type="VEuPathDB" id="FungiDB:SPPG_05042"/>
<dbReference type="GO" id="GO:0016020">
    <property type="term" value="C:membrane"/>
    <property type="evidence" value="ECO:0007669"/>
    <property type="project" value="UniProtKB-SubCell"/>
</dbReference>
<gene>
    <name evidence="8" type="ORF">SPPG_05042</name>
</gene>
<keyword evidence="9" id="KW-1185">Reference proteome</keyword>
<dbReference type="InParanoid" id="A0A0L0HDY4"/>
<name>A0A0L0HDY4_SPIPD</name>
<evidence type="ECO:0000256" key="4">
    <source>
        <dbReference type="ARBA" id="ARBA00023136"/>
    </source>
</evidence>
<feature type="domain" description="ABC-2 type transporter transmembrane" evidence="7">
    <location>
        <begin position="107"/>
        <end position="510"/>
    </location>
</feature>
<feature type="transmembrane region" description="Helical" evidence="6">
    <location>
        <begin position="321"/>
        <end position="343"/>
    </location>
</feature>
<comment type="subcellular location">
    <subcellularLocation>
        <location evidence="1">Membrane</location>
        <topology evidence="1">Multi-pass membrane protein</topology>
    </subcellularLocation>
</comment>
<dbReference type="STRING" id="645134.A0A0L0HDY4"/>
<dbReference type="AlphaFoldDB" id="A0A0L0HDY4"/>
<dbReference type="eggNOG" id="ENOG502S9YP">
    <property type="taxonomic scope" value="Eukaryota"/>
</dbReference>
<dbReference type="PANTHER" id="PTHR43077:SF10">
    <property type="entry name" value="TRANSPORT PERMEASE PROTEIN"/>
    <property type="match status" value="1"/>
</dbReference>
<dbReference type="OMA" id="DMVENHE"/>
<reference evidence="8 9" key="1">
    <citation type="submission" date="2009-08" db="EMBL/GenBank/DDBJ databases">
        <title>The Genome Sequence of Spizellomyces punctatus strain DAOM BR117.</title>
        <authorList>
            <consortium name="The Broad Institute Genome Sequencing Platform"/>
            <person name="Russ C."/>
            <person name="Cuomo C."/>
            <person name="Shea T."/>
            <person name="Young S.K."/>
            <person name="Zeng Q."/>
            <person name="Koehrsen M."/>
            <person name="Haas B."/>
            <person name="Borodovsky M."/>
            <person name="Guigo R."/>
            <person name="Alvarado L."/>
            <person name="Berlin A."/>
            <person name="Bochicchio J."/>
            <person name="Borenstein D."/>
            <person name="Chapman S."/>
            <person name="Chen Z."/>
            <person name="Engels R."/>
            <person name="Freedman E."/>
            <person name="Gellesch M."/>
            <person name="Goldberg J."/>
            <person name="Griggs A."/>
            <person name="Gujja S."/>
            <person name="Heiman D."/>
            <person name="Hepburn T."/>
            <person name="Howarth C."/>
            <person name="Jen D."/>
            <person name="Larson L."/>
            <person name="Lewis B."/>
            <person name="Mehta T."/>
            <person name="Park D."/>
            <person name="Pearson M."/>
            <person name="Roberts A."/>
            <person name="Saif S."/>
            <person name="Shenoy N."/>
            <person name="Sisk P."/>
            <person name="Stolte C."/>
            <person name="Sykes S."/>
            <person name="Thomson T."/>
            <person name="Walk T."/>
            <person name="White J."/>
            <person name="Yandava C."/>
            <person name="Burger G."/>
            <person name="Gray M.W."/>
            <person name="Holland P.W.H."/>
            <person name="King N."/>
            <person name="Lang F.B.F."/>
            <person name="Roger A.J."/>
            <person name="Ruiz-Trillo I."/>
            <person name="Lander E."/>
            <person name="Nusbaum C."/>
        </authorList>
    </citation>
    <scope>NUCLEOTIDE SEQUENCE [LARGE SCALE GENOMIC DNA]</scope>
    <source>
        <strain evidence="8 9">DAOM BR117</strain>
    </source>
</reference>
<feature type="compositionally biased region" description="Basic and acidic residues" evidence="5">
    <location>
        <begin position="27"/>
        <end position="51"/>
    </location>
</feature>
<evidence type="ECO:0000256" key="3">
    <source>
        <dbReference type="ARBA" id="ARBA00022989"/>
    </source>
</evidence>
<evidence type="ECO:0000259" key="7">
    <source>
        <dbReference type="Pfam" id="PF12698"/>
    </source>
</evidence>
<dbReference type="RefSeq" id="XP_016607700.1">
    <property type="nucleotide sequence ID" value="XM_016753280.1"/>
</dbReference>
<dbReference type="Gene3D" id="3.40.1710.10">
    <property type="entry name" value="abc type-2 transporter like domain"/>
    <property type="match status" value="1"/>
</dbReference>
<feature type="transmembrane region" description="Helical" evidence="6">
    <location>
        <begin position="494"/>
        <end position="513"/>
    </location>
</feature>
<feature type="transmembrane region" description="Helical" evidence="6">
    <location>
        <begin position="368"/>
        <end position="394"/>
    </location>
</feature>
<feature type="region of interest" description="Disordered" evidence="5">
    <location>
        <begin position="1"/>
        <end position="68"/>
    </location>
</feature>
<keyword evidence="2 6" id="KW-0812">Transmembrane</keyword>
<proteinExistence type="predicted"/>
<dbReference type="Pfam" id="PF12698">
    <property type="entry name" value="ABC2_membrane_3"/>
    <property type="match status" value="1"/>
</dbReference>
<dbReference type="Proteomes" id="UP000053201">
    <property type="component" value="Unassembled WGS sequence"/>
</dbReference>
<dbReference type="PANTHER" id="PTHR43077">
    <property type="entry name" value="TRANSPORT PERMEASE YVFS-RELATED"/>
    <property type="match status" value="1"/>
</dbReference>
<feature type="transmembrane region" description="Helical" evidence="6">
    <location>
        <begin position="457"/>
        <end position="482"/>
    </location>
</feature>
<feature type="transmembrane region" description="Helical" evidence="6">
    <location>
        <begin position="414"/>
        <end position="445"/>
    </location>
</feature>
<keyword evidence="4 6" id="KW-0472">Membrane</keyword>
<dbReference type="InterPro" id="IPR051328">
    <property type="entry name" value="T7SS_ABC-Transporter"/>
</dbReference>